<evidence type="ECO:0000313" key="1">
    <source>
        <dbReference type="EMBL" id="MBR7674650.1"/>
    </source>
</evidence>
<organism evidence="1 2">
    <name type="scientific">Streptomyces daliensis</name>
    <dbReference type="NCBI Taxonomy" id="299421"/>
    <lineage>
        <taxon>Bacteria</taxon>
        <taxon>Bacillati</taxon>
        <taxon>Actinomycetota</taxon>
        <taxon>Actinomycetes</taxon>
        <taxon>Kitasatosporales</taxon>
        <taxon>Streptomycetaceae</taxon>
        <taxon>Streptomyces</taxon>
    </lineage>
</organism>
<keyword evidence="2" id="KW-1185">Reference proteome</keyword>
<evidence type="ECO:0000313" key="2">
    <source>
        <dbReference type="Proteomes" id="UP000675554"/>
    </source>
</evidence>
<accession>A0A8T4ITA1</accession>
<dbReference type="EMBL" id="JAGSMN010000362">
    <property type="protein sequence ID" value="MBR7674650.1"/>
    <property type="molecule type" value="Genomic_DNA"/>
</dbReference>
<sequence length="61" mass="6965">TRLTLLWFLEQDPRECWEAWFTGLDEAVAGSGLGRVELVAPFLPTVPGTDTYVDELRQELR</sequence>
<dbReference type="AlphaFoldDB" id="A0A8T4ITA1"/>
<feature type="non-terminal residue" evidence="1">
    <location>
        <position position="1"/>
    </location>
</feature>
<proteinExistence type="predicted"/>
<comment type="caution">
    <text evidence="1">The sequence shown here is derived from an EMBL/GenBank/DDBJ whole genome shotgun (WGS) entry which is preliminary data.</text>
</comment>
<dbReference type="Proteomes" id="UP000675554">
    <property type="component" value="Unassembled WGS sequence"/>
</dbReference>
<name>A0A8T4ITA1_9ACTN</name>
<protein>
    <submittedName>
        <fullName evidence="1">Uncharacterized protein</fullName>
    </submittedName>
</protein>
<reference evidence="1" key="1">
    <citation type="submission" date="2021-04" db="EMBL/GenBank/DDBJ databases">
        <title>Sequencing of actinobacteria type strains.</title>
        <authorList>
            <person name="Nguyen G.-S."/>
            <person name="Wentzel A."/>
        </authorList>
    </citation>
    <scope>NUCLEOTIDE SEQUENCE</scope>
    <source>
        <strain evidence="1">DSM 42095</strain>
    </source>
</reference>
<gene>
    <name evidence="1" type="ORF">KDA82_16810</name>
</gene>